<accession>A0A6A5KV52</accession>
<organism evidence="1 2">
    <name type="scientific">Decorospora gaudefroyi</name>
    <dbReference type="NCBI Taxonomy" id="184978"/>
    <lineage>
        <taxon>Eukaryota</taxon>
        <taxon>Fungi</taxon>
        <taxon>Dikarya</taxon>
        <taxon>Ascomycota</taxon>
        <taxon>Pezizomycotina</taxon>
        <taxon>Dothideomycetes</taxon>
        <taxon>Pleosporomycetidae</taxon>
        <taxon>Pleosporales</taxon>
        <taxon>Pleosporineae</taxon>
        <taxon>Pleosporaceae</taxon>
        <taxon>Decorospora</taxon>
    </lineage>
</organism>
<proteinExistence type="predicted"/>
<dbReference type="AlphaFoldDB" id="A0A6A5KV52"/>
<dbReference type="Proteomes" id="UP000800040">
    <property type="component" value="Unassembled WGS sequence"/>
</dbReference>
<evidence type="ECO:0000313" key="1">
    <source>
        <dbReference type="EMBL" id="KAF1838444.1"/>
    </source>
</evidence>
<keyword evidence="2" id="KW-1185">Reference proteome</keyword>
<name>A0A6A5KV52_9PLEO</name>
<dbReference type="EMBL" id="ML975252">
    <property type="protein sequence ID" value="KAF1838444.1"/>
    <property type="molecule type" value="Genomic_DNA"/>
</dbReference>
<reference evidence="1" key="1">
    <citation type="submission" date="2020-01" db="EMBL/GenBank/DDBJ databases">
        <authorList>
            <consortium name="DOE Joint Genome Institute"/>
            <person name="Haridas S."/>
            <person name="Albert R."/>
            <person name="Binder M."/>
            <person name="Bloem J."/>
            <person name="Labutti K."/>
            <person name="Salamov A."/>
            <person name="Andreopoulos B."/>
            <person name="Baker S.E."/>
            <person name="Barry K."/>
            <person name="Bills G."/>
            <person name="Bluhm B.H."/>
            <person name="Cannon C."/>
            <person name="Castanera R."/>
            <person name="Culley D.E."/>
            <person name="Daum C."/>
            <person name="Ezra D."/>
            <person name="Gonzalez J.B."/>
            <person name="Henrissat B."/>
            <person name="Kuo A."/>
            <person name="Liang C."/>
            <person name="Lipzen A."/>
            <person name="Lutzoni F."/>
            <person name="Magnuson J."/>
            <person name="Mondo S."/>
            <person name="Nolan M."/>
            <person name="Ohm R."/>
            <person name="Pangilinan J."/>
            <person name="Park H.-J."/>
            <person name="Ramirez L."/>
            <person name="Alfaro M."/>
            <person name="Sun H."/>
            <person name="Tritt A."/>
            <person name="Yoshinaga Y."/>
            <person name="Zwiers L.-H."/>
            <person name="Turgeon B.G."/>
            <person name="Goodwin S.B."/>
            <person name="Spatafora J.W."/>
            <person name="Crous P.W."/>
            <person name="Grigoriev I.V."/>
        </authorList>
    </citation>
    <scope>NUCLEOTIDE SEQUENCE</scope>
    <source>
        <strain evidence="1">P77</strain>
    </source>
</reference>
<gene>
    <name evidence="1" type="ORF">BDW02DRAFT_414750</name>
</gene>
<protein>
    <submittedName>
        <fullName evidence="1">Uncharacterized protein</fullName>
    </submittedName>
</protein>
<evidence type="ECO:0000313" key="2">
    <source>
        <dbReference type="Proteomes" id="UP000800040"/>
    </source>
</evidence>
<sequence>MTSDFVPTTTSSSRLPSFPVRVQARTRLLCSFLAARAPAASRGRSFPTCPPYLRYEGRCGTARLPTSSGVPSIVGNTLSAQFCLLPIHSPSCCPCFTAVHLPRMLPVPR</sequence>